<evidence type="ECO:0000313" key="6">
    <source>
        <dbReference type="Proteomes" id="UP001152795"/>
    </source>
</evidence>
<keyword evidence="6" id="KW-1185">Reference proteome</keyword>
<keyword evidence="3 4" id="KW-0408">Iron</keyword>
<evidence type="ECO:0000256" key="1">
    <source>
        <dbReference type="ARBA" id="ARBA00022723"/>
    </source>
</evidence>
<keyword evidence="5" id="KW-0812">Transmembrane</keyword>
<keyword evidence="1 4" id="KW-0479">Metal-binding</keyword>
<dbReference type="Gene3D" id="2.60.120.620">
    <property type="entry name" value="q2cbj1_9rhob like domain"/>
    <property type="match status" value="1"/>
</dbReference>
<dbReference type="PANTHER" id="PTHR10869">
    <property type="entry name" value="PROLYL 4-HYDROXYLASE ALPHA SUBUNIT"/>
    <property type="match status" value="1"/>
</dbReference>
<dbReference type="OrthoDB" id="5954436at2759"/>
<dbReference type="Proteomes" id="UP001152795">
    <property type="component" value="Unassembled WGS sequence"/>
</dbReference>
<dbReference type="AlphaFoldDB" id="A0A6S7KBG4"/>
<dbReference type="Pfam" id="PF13640">
    <property type="entry name" value="2OG-FeII_Oxy_3"/>
    <property type="match status" value="1"/>
</dbReference>
<dbReference type="InterPro" id="IPR005123">
    <property type="entry name" value="Oxoglu/Fe-dep_dioxygenase_dom"/>
</dbReference>
<organism evidence="5 6">
    <name type="scientific">Paramuricea clavata</name>
    <name type="common">Red gorgonian</name>
    <name type="synonym">Violescent sea-whip</name>
    <dbReference type="NCBI Taxonomy" id="317549"/>
    <lineage>
        <taxon>Eukaryota</taxon>
        <taxon>Metazoa</taxon>
        <taxon>Cnidaria</taxon>
        <taxon>Anthozoa</taxon>
        <taxon>Octocorallia</taxon>
        <taxon>Malacalcyonacea</taxon>
        <taxon>Plexauridae</taxon>
        <taxon>Paramuricea</taxon>
    </lineage>
</organism>
<proteinExistence type="inferred from homology"/>
<keyword evidence="2" id="KW-0847">Vitamin C</keyword>
<dbReference type="EMBL" id="CACRXK020013339">
    <property type="protein sequence ID" value="CAB4024982.1"/>
    <property type="molecule type" value="Genomic_DNA"/>
</dbReference>
<reference evidence="5" key="1">
    <citation type="submission" date="2020-04" db="EMBL/GenBank/DDBJ databases">
        <authorList>
            <person name="Alioto T."/>
            <person name="Alioto T."/>
            <person name="Gomez Garrido J."/>
        </authorList>
    </citation>
    <scope>NUCLEOTIDE SEQUENCE</scope>
    <source>
        <strain evidence="5">A484AB</strain>
    </source>
</reference>
<evidence type="ECO:0000256" key="2">
    <source>
        <dbReference type="ARBA" id="ARBA00022896"/>
    </source>
</evidence>
<sequence length="292" mass="33127">MRSRVAKLTRFPKKVVEHSEPIQVVKYESDAHYDCHHDTQSLSKDLPCCQYGSSNCRLCRYLTIMVFLNEDYEGGEKCFPLADNKTFSQKDLPKEYLKKCNLARSCNECNVLVKPKLGKAVMWYNHLLNTQTAWIGALDAFSGHGDCVSNGEKWIANIWIDIIGDGKHELRSWKSGTNWIKPGNKDVEVYTALGNPDLKPKSDYSQFKERYSSAKNMGPDANVKIGDVRLHFNNIGEDTVTRSNVAGAKEDTNLEHTKILQSVLLLLDELRQNELDVVADRLRKRMSPTTGL</sequence>
<protein>
    <submittedName>
        <fullName evidence="5">Transmembrane prolyl 4-hydroxylase-like</fullName>
    </submittedName>
</protein>
<dbReference type="GO" id="GO:0004656">
    <property type="term" value="F:procollagen-proline 4-dioxygenase activity"/>
    <property type="evidence" value="ECO:0007669"/>
    <property type="project" value="TreeGrafter"/>
</dbReference>
<comment type="caution">
    <text evidence="5">The sequence shown here is derived from an EMBL/GenBank/DDBJ whole genome shotgun (WGS) entry which is preliminary data.</text>
</comment>
<dbReference type="PROSITE" id="PS51471">
    <property type="entry name" value="FE2OG_OXY"/>
    <property type="match status" value="1"/>
</dbReference>
<gene>
    <name evidence="5" type="ORF">PACLA_8A078920</name>
</gene>
<evidence type="ECO:0000256" key="4">
    <source>
        <dbReference type="RuleBase" id="RU003682"/>
    </source>
</evidence>
<accession>A0A6S7KBG4</accession>
<comment type="similarity">
    <text evidence="4">Belongs to the iron/ascorbate-dependent oxidoreductase family.</text>
</comment>
<dbReference type="InterPro" id="IPR045054">
    <property type="entry name" value="P4HA-like"/>
</dbReference>
<dbReference type="GO" id="GO:0046872">
    <property type="term" value="F:metal ion binding"/>
    <property type="evidence" value="ECO:0007669"/>
    <property type="project" value="UniProtKB-KW"/>
</dbReference>
<dbReference type="GO" id="GO:0005783">
    <property type="term" value="C:endoplasmic reticulum"/>
    <property type="evidence" value="ECO:0007669"/>
    <property type="project" value="TreeGrafter"/>
</dbReference>
<name>A0A6S7KBG4_PARCT</name>
<evidence type="ECO:0000256" key="3">
    <source>
        <dbReference type="ARBA" id="ARBA00023004"/>
    </source>
</evidence>
<keyword evidence="5" id="KW-0472">Membrane</keyword>
<evidence type="ECO:0000313" key="5">
    <source>
        <dbReference type="EMBL" id="CAB4024982.1"/>
    </source>
</evidence>
<keyword evidence="4" id="KW-0560">Oxidoreductase</keyword>
<dbReference type="GO" id="GO:0031418">
    <property type="term" value="F:L-ascorbic acid binding"/>
    <property type="evidence" value="ECO:0007669"/>
    <property type="project" value="UniProtKB-KW"/>
</dbReference>
<dbReference type="PANTHER" id="PTHR10869:SF246">
    <property type="entry name" value="TRANSMEMBRANE PROLYL 4-HYDROXYLASE"/>
    <property type="match status" value="1"/>
</dbReference>
<dbReference type="InterPro" id="IPR044862">
    <property type="entry name" value="Pro_4_hyd_alph_FE2OG_OXY"/>
</dbReference>